<dbReference type="EMBL" id="JBBPBK010000015">
    <property type="protein sequence ID" value="KAK9268342.1"/>
    <property type="molecule type" value="Genomic_DNA"/>
</dbReference>
<evidence type="ECO:0000256" key="1">
    <source>
        <dbReference type="SAM" id="Coils"/>
    </source>
</evidence>
<name>A0AAP0N9Y6_LIQFO</name>
<keyword evidence="3" id="KW-1185">Reference proteome</keyword>
<keyword evidence="1" id="KW-0175">Coiled coil</keyword>
<feature type="coiled-coil region" evidence="1">
    <location>
        <begin position="140"/>
        <end position="244"/>
    </location>
</feature>
<feature type="coiled-coil region" evidence="1">
    <location>
        <begin position="69"/>
        <end position="96"/>
    </location>
</feature>
<dbReference type="AlphaFoldDB" id="A0AAP0N9Y6"/>
<gene>
    <name evidence="2" type="ORF">L1049_000091</name>
</gene>
<accession>A0AAP0N9Y6</accession>
<dbReference type="Proteomes" id="UP001415857">
    <property type="component" value="Unassembled WGS sequence"/>
</dbReference>
<comment type="caution">
    <text evidence="2">The sequence shown here is derived from an EMBL/GenBank/DDBJ whole genome shotgun (WGS) entry which is preliminary data.</text>
</comment>
<evidence type="ECO:0000313" key="2">
    <source>
        <dbReference type="EMBL" id="KAK9268342.1"/>
    </source>
</evidence>
<protein>
    <submittedName>
        <fullName evidence="2">Uncharacterized protein</fullName>
    </submittedName>
</protein>
<proteinExistence type="predicted"/>
<organism evidence="2 3">
    <name type="scientific">Liquidambar formosana</name>
    <name type="common">Formosan gum</name>
    <dbReference type="NCBI Taxonomy" id="63359"/>
    <lineage>
        <taxon>Eukaryota</taxon>
        <taxon>Viridiplantae</taxon>
        <taxon>Streptophyta</taxon>
        <taxon>Embryophyta</taxon>
        <taxon>Tracheophyta</taxon>
        <taxon>Spermatophyta</taxon>
        <taxon>Magnoliopsida</taxon>
        <taxon>eudicotyledons</taxon>
        <taxon>Gunneridae</taxon>
        <taxon>Pentapetalae</taxon>
        <taxon>Saxifragales</taxon>
        <taxon>Altingiaceae</taxon>
        <taxon>Liquidambar</taxon>
    </lineage>
</organism>
<evidence type="ECO:0000313" key="3">
    <source>
        <dbReference type="Proteomes" id="UP001415857"/>
    </source>
</evidence>
<sequence length="251" mass="29170">MTATSDEEMKTLLSSVDQIYDDFNKGMTEIQLLKSKCNAEIRRREALEIACNSLKLDNGRLTKLHTKSLNKLADQQLEQRVKYQGLEEELKRASDERLSREDGHRKAMELLKQDHATKVGDLEIQIGGFLLQKAANEATINHLRQDLAAHKIRIHALTNRLECVRSDVEAKYHHEIQDLKDCLLVEQEEKNELNKKLHNFEKELLLCRTKLVEQQRDLTLNRHVGAFKEKIMKLRKENEILKRQLLGSKEG</sequence>
<reference evidence="2 3" key="1">
    <citation type="journal article" date="2024" name="Plant J.">
        <title>Genome sequences and population genomics reveal climatic adaptation and genomic divergence between two closely related sweetgum species.</title>
        <authorList>
            <person name="Xu W.Q."/>
            <person name="Ren C.Q."/>
            <person name="Zhang X.Y."/>
            <person name="Comes H.P."/>
            <person name="Liu X.H."/>
            <person name="Li Y.G."/>
            <person name="Kettle C.J."/>
            <person name="Jalonen R."/>
            <person name="Gaisberger H."/>
            <person name="Ma Y.Z."/>
            <person name="Qiu Y.X."/>
        </authorList>
    </citation>
    <scope>NUCLEOTIDE SEQUENCE [LARGE SCALE GENOMIC DNA]</scope>
    <source>
        <strain evidence="2">Hangzhou</strain>
    </source>
</reference>